<gene>
    <name evidence="4" type="ORF">BLTE_24860</name>
</gene>
<dbReference type="Proteomes" id="UP000266934">
    <property type="component" value="Chromosome"/>
</dbReference>
<evidence type="ECO:0000256" key="1">
    <source>
        <dbReference type="ARBA" id="ARBA00022679"/>
    </source>
</evidence>
<feature type="domain" description="N-acetyltransferase" evidence="3">
    <location>
        <begin position="13"/>
        <end position="162"/>
    </location>
</feature>
<dbReference type="AlphaFoldDB" id="A0A348G2L8"/>
<dbReference type="InterPro" id="IPR000182">
    <property type="entry name" value="GNAT_dom"/>
</dbReference>
<keyword evidence="5" id="KW-1185">Reference proteome</keyword>
<protein>
    <submittedName>
        <fullName evidence="4">N-acetyltransferase GCN5</fullName>
    </submittedName>
</protein>
<dbReference type="Pfam" id="PF00583">
    <property type="entry name" value="Acetyltransf_1"/>
    <property type="match status" value="1"/>
</dbReference>
<dbReference type="Gene3D" id="3.40.630.30">
    <property type="match status" value="1"/>
</dbReference>
<dbReference type="KEGG" id="blag:BLTE_24860"/>
<keyword evidence="2" id="KW-0012">Acyltransferase</keyword>
<dbReference type="PROSITE" id="PS51186">
    <property type="entry name" value="GNAT"/>
    <property type="match status" value="1"/>
</dbReference>
<dbReference type="EMBL" id="AP018907">
    <property type="protein sequence ID" value="BBF93801.1"/>
    <property type="molecule type" value="Genomic_DNA"/>
</dbReference>
<evidence type="ECO:0000259" key="3">
    <source>
        <dbReference type="PROSITE" id="PS51186"/>
    </source>
</evidence>
<dbReference type="SUPFAM" id="SSF55729">
    <property type="entry name" value="Acyl-CoA N-acyltransferases (Nat)"/>
    <property type="match status" value="1"/>
</dbReference>
<evidence type="ECO:0000313" key="5">
    <source>
        <dbReference type="Proteomes" id="UP000266934"/>
    </source>
</evidence>
<proteinExistence type="predicted"/>
<reference evidence="4 5" key="1">
    <citation type="submission" date="2018-08" db="EMBL/GenBank/DDBJ databases">
        <title>Complete genome sequencing of Blastochloris tepida GI.</title>
        <authorList>
            <person name="Tsukatani Y."/>
            <person name="Mori H."/>
        </authorList>
    </citation>
    <scope>NUCLEOTIDE SEQUENCE [LARGE SCALE GENOMIC DNA]</scope>
    <source>
        <strain evidence="4 5">GI</strain>
    </source>
</reference>
<keyword evidence="1 4" id="KW-0808">Transferase</keyword>
<dbReference type="PANTHER" id="PTHR43420">
    <property type="entry name" value="ACETYLTRANSFERASE"/>
    <property type="match status" value="1"/>
</dbReference>
<dbReference type="InterPro" id="IPR050680">
    <property type="entry name" value="YpeA/RimI_acetyltransf"/>
</dbReference>
<evidence type="ECO:0000313" key="4">
    <source>
        <dbReference type="EMBL" id="BBF93801.1"/>
    </source>
</evidence>
<dbReference type="InterPro" id="IPR016181">
    <property type="entry name" value="Acyl_CoA_acyltransferase"/>
</dbReference>
<dbReference type="RefSeq" id="WP_244599981.1">
    <property type="nucleotide sequence ID" value="NZ_AP018907.1"/>
</dbReference>
<sequence length="162" mass="17253">MPVFPVFPPVPPPPMRPARAADSASLAELHATGFDRGWSEDEFERLLTDPASVAHVALGPDGPGDIIGAFLSRRAETEAEVLTVVVRPAERGFGVGRALLDHHLAALAASGVREVFLEVAEDNAVACRLYDGAGFVEVGRRKAYYARPGEPATALVLRRTLG</sequence>
<evidence type="ECO:0000256" key="2">
    <source>
        <dbReference type="ARBA" id="ARBA00023315"/>
    </source>
</evidence>
<dbReference type="CDD" id="cd04301">
    <property type="entry name" value="NAT_SF"/>
    <property type="match status" value="1"/>
</dbReference>
<organism evidence="4 5">
    <name type="scientific">Blastochloris tepida</name>
    <dbReference type="NCBI Taxonomy" id="2233851"/>
    <lineage>
        <taxon>Bacteria</taxon>
        <taxon>Pseudomonadati</taxon>
        <taxon>Pseudomonadota</taxon>
        <taxon>Alphaproteobacteria</taxon>
        <taxon>Hyphomicrobiales</taxon>
        <taxon>Blastochloridaceae</taxon>
        <taxon>Blastochloris</taxon>
    </lineage>
</organism>
<accession>A0A348G2L8</accession>
<dbReference type="GO" id="GO:0016747">
    <property type="term" value="F:acyltransferase activity, transferring groups other than amino-acyl groups"/>
    <property type="evidence" value="ECO:0007669"/>
    <property type="project" value="InterPro"/>
</dbReference>
<dbReference type="PANTHER" id="PTHR43420:SF44">
    <property type="entry name" value="ACETYLTRANSFERASE YPEA"/>
    <property type="match status" value="1"/>
</dbReference>
<name>A0A348G2L8_9HYPH</name>